<evidence type="ECO:0000256" key="1">
    <source>
        <dbReference type="SAM" id="SignalP"/>
    </source>
</evidence>
<dbReference type="STRING" id="1670800.BSQ44_06905"/>
<dbReference type="AlphaFoldDB" id="A0A1L3SNX7"/>
<accession>A0A1L3SNX7</accession>
<sequence>MKRLGDYIMKMIFAAAAVALVGSGTMAQAGCDFFEHNDLQGAVFALKDGECAVLSRNSTAGCEGLNAKVLEGWNDRISSVRLNHNSTAILKQHDDGSGAVKTVQGNRGVNSLPDFNDEASVVLCRQ</sequence>
<dbReference type="Proteomes" id="UP000182840">
    <property type="component" value="Chromosome"/>
</dbReference>
<dbReference type="SUPFAM" id="SSF49695">
    <property type="entry name" value="gamma-Crystallin-like"/>
    <property type="match status" value="1"/>
</dbReference>
<organism evidence="2 3">
    <name type="scientific">Aquibium oceanicum</name>
    <dbReference type="NCBI Taxonomy" id="1670800"/>
    <lineage>
        <taxon>Bacteria</taxon>
        <taxon>Pseudomonadati</taxon>
        <taxon>Pseudomonadota</taxon>
        <taxon>Alphaproteobacteria</taxon>
        <taxon>Hyphomicrobiales</taxon>
        <taxon>Phyllobacteriaceae</taxon>
        <taxon>Aquibium</taxon>
    </lineage>
</organism>
<evidence type="ECO:0000313" key="2">
    <source>
        <dbReference type="EMBL" id="APH71127.1"/>
    </source>
</evidence>
<gene>
    <name evidence="2" type="ORF">BSQ44_06905</name>
</gene>
<proteinExistence type="predicted"/>
<reference evidence="3" key="1">
    <citation type="submission" date="2016-11" db="EMBL/GenBank/DDBJ databases">
        <title>Mesorhizobium oceanicum sp. nov., isolated from deep seawater in South China Sea.</title>
        <authorList>
            <person name="Fu G.-Y."/>
        </authorList>
    </citation>
    <scope>NUCLEOTIDE SEQUENCE [LARGE SCALE GENOMIC DNA]</scope>
    <source>
        <strain evidence="3">B7</strain>
    </source>
</reference>
<name>A0A1L3SNX7_9HYPH</name>
<keyword evidence="1" id="KW-0732">Signal</keyword>
<dbReference type="EMBL" id="CP018171">
    <property type="protein sequence ID" value="APH71127.1"/>
    <property type="molecule type" value="Genomic_DNA"/>
</dbReference>
<dbReference type="InterPro" id="IPR011024">
    <property type="entry name" value="G_crystallin-like"/>
</dbReference>
<dbReference type="KEGG" id="meso:BSQ44_06905"/>
<feature type="chain" id="PRO_5012476318" evidence="1">
    <location>
        <begin position="30"/>
        <end position="126"/>
    </location>
</feature>
<dbReference type="Gene3D" id="2.60.20.10">
    <property type="entry name" value="Crystallins"/>
    <property type="match status" value="1"/>
</dbReference>
<evidence type="ECO:0000313" key="3">
    <source>
        <dbReference type="Proteomes" id="UP000182840"/>
    </source>
</evidence>
<protein>
    <submittedName>
        <fullName evidence="2">Uncharacterized protein</fullName>
    </submittedName>
</protein>
<keyword evidence="3" id="KW-1185">Reference proteome</keyword>
<feature type="signal peptide" evidence="1">
    <location>
        <begin position="1"/>
        <end position="29"/>
    </location>
</feature>